<feature type="transmembrane region" description="Helical" evidence="1">
    <location>
        <begin position="22"/>
        <end position="42"/>
    </location>
</feature>
<protein>
    <submittedName>
        <fullName evidence="2">Uncharacterized protein</fullName>
    </submittedName>
</protein>
<reference evidence="3 5" key="2">
    <citation type="submission" date="2020-12" db="EMBL/GenBank/DDBJ databases">
        <title>FDA dAtabase for Regulatory Grade micrObial Sequences (FDA-ARGOS): Supporting development and validation of Infectious Disease Dx tests.</title>
        <authorList>
            <person name="Sproer C."/>
            <person name="Gronow S."/>
            <person name="Severitt S."/>
            <person name="Schroder I."/>
            <person name="Tallon L."/>
            <person name="Sadzewicz L."/>
            <person name="Zhao X."/>
            <person name="Boylan J."/>
            <person name="Ott S."/>
            <person name="Bowen H."/>
            <person name="Vavikolanu K."/>
            <person name="Mehta A."/>
            <person name="Aluvathingal J."/>
            <person name="Nadendla S."/>
            <person name="Lowell S."/>
            <person name="Myers T."/>
            <person name="Yan Y."/>
            <person name="Sichtig H."/>
        </authorList>
    </citation>
    <scope>NUCLEOTIDE SEQUENCE [LARGE SCALE GENOMIC DNA]</scope>
    <source>
        <strain evidence="3 5">FDAARGOS_869</strain>
    </source>
</reference>
<feature type="transmembrane region" description="Helical" evidence="1">
    <location>
        <begin position="260"/>
        <end position="282"/>
    </location>
</feature>
<dbReference type="RefSeq" id="WP_067006590.1">
    <property type="nucleotide sequence ID" value="NZ_CP065728.1"/>
</dbReference>
<dbReference type="AlphaFoldDB" id="A0A1B8QTD5"/>
<keyword evidence="1" id="KW-0812">Transmembrane</keyword>
<dbReference type="EMBL" id="CP065728">
    <property type="protein sequence ID" value="QPT44485.1"/>
    <property type="molecule type" value="Genomic_DNA"/>
</dbReference>
<evidence type="ECO:0000313" key="2">
    <source>
        <dbReference type="EMBL" id="OBX88452.1"/>
    </source>
</evidence>
<keyword evidence="5" id="KW-1185">Reference proteome</keyword>
<evidence type="ECO:0000256" key="1">
    <source>
        <dbReference type="SAM" id="Phobius"/>
    </source>
</evidence>
<dbReference type="STRING" id="478.A7456_00935"/>
<keyword evidence="1" id="KW-0472">Membrane</keyword>
<sequence length="340" mass="40055">MPHHTDTIADWLVSNRLYEDNLFYYALIICFWFFIGFAFLGFELEGFSLQQNLFFNFIYYLIICACMALCPFWFKLFFSKTHTAKREQELNAHLNELDDDDRQEVVAYLNETGQLAMRPAQRWALVFLGSYFLFEVFFISAWVKDMALVWQPDWVMGIVEWVRENTALPPIHENHGLFYLDFSLSSDKILHTMYTTETEFLNSEFGKTALFFHFIRFANVSLITIAICLSFLDIIGWSGLKKFTDSDNKDYDLFAFLKSYLWTSFLAFFCALMIIGGIFGLWRSIKTSAEMSMNIVMWLDNLYLNFCLALMIISFFIIVSWLKMSKLLILGVIDFIKQFF</sequence>
<feature type="transmembrane region" description="Helical" evidence="1">
    <location>
        <begin position="302"/>
        <end position="322"/>
    </location>
</feature>
<dbReference type="Proteomes" id="UP000594834">
    <property type="component" value="Chromosome"/>
</dbReference>
<dbReference type="Proteomes" id="UP000092575">
    <property type="component" value="Unassembled WGS sequence"/>
</dbReference>
<evidence type="ECO:0000313" key="5">
    <source>
        <dbReference type="Proteomes" id="UP000594834"/>
    </source>
</evidence>
<dbReference type="EMBL" id="LXTW01000001">
    <property type="protein sequence ID" value="OBX88452.1"/>
    <property type="molecule type" value="Genomic_DNA"/>
</dbReference>
<reference evidence="2 4" key="1">
    <citation type="submission" date="2016-05" db="EMBL/GenBank/DDBJ databases">
        <title>Draft genome sequence of Moraxella nonliquefaciens CCUG 348T.</title>
        <authorList>
            <person name="Salva-Serra F."/>
            <person name="Engstrom-Jakobsson H."/>
            <person name="Thorell K."/>
            <person name="Gonzales-Siles L."/>
            <person name="Karlsson R."/>
            <person name="Boulund F."/>
            <person name="Engstrand L."/>
            <person name="Kristiansson E."/>
            <person name="Moore E."/>
        </authorList>
    </citation>
    <scope>NUCLEOTIDE SEQUENCE [LARGE SCALE GENOMIC DNA]</scope>
    <source>
        <strain evidence="2 4">CCUG 348</strain>
    </source>
</reference>
<keyword evidence="1" id="KW-1133">Transmembrane helix</keyword>
<name>A0A1B8QTD5_MORNO</name>
<evidence type="ECO:0000313" key="4">
    <source>
        <dbReference type="Proteomes" id="UP000092575"/>
    </source>
</evidence>
<organism evidence="2 4">
    <name type="scientific">Moraxella nonliquefaciens</name>
    <dbReference type="NCBI Taxonomy" id="478"/>
    <lineage>
        <taxon>Bacteria</taxon>
        <taxon>Pseudomonadati</taxon>
        <taxon>Pseudomonadota</taxon>
        <taxon>Gammaproteobacteria</taxon>
        <taxon>Moraxellales</taxon>
        <taxon>Moraxellaceae</taxon>
        <taxon>Moraxella</taxon>
    </lineage>
</organism>
<evidence type="ECO:0000313" key="3">
    <source>
        <dbReference type="EMBL" id="QPT44485.1"/>
    </source>
</evidence>
<proteinExistence type="predicted"/>
<gene>
    <name evidence="2" type="ORF">A7456_00935</name>
    <name evidence="3" type="ORF">I6G26_10700</name>
</gene>
<feature type="transmembrane region" description="Helical" evidence="1">
    <location>
        <begin position="217"/>
        <end position="240"/>
    </location>
</feature>
<feature type="transmembrane region" description="Helical" evidence="1">
    <location>
        <begin position="54"/>
        <end position="74"/>
    </location>
</feature>
<accession>A0A1B8QTD5</accession>